<feature type="transmembrane region" description="Helical" evidence="6">
    <location>
        <begin position="101"/>
        <end position="125"/>
    </location>
</feature>
<feature type="transmembrane region" description="Helical" evidence="6">
    <location>
        <begin position="390"/>
        <end position="411"/>
    </location>
</feature>
<keyword evidence="2" id="KW-0813">Transport</keyword>
<dbReference type="OrthoDB" id="7065842at2"/>
<gene>
    <name evidence="7" type="ORF">DC363_06325</name>
</gene>
<feature type="transmembrane region" description="Helical" evidence="6">
    <location>
        <begin position="359"/>
        <end position="378"/>
    </location>
</feature>
<dbReference type="AlphaFoldDB" id="A0A2T7FZ65"/>
<evidence type="ECO:0000256" key="1">
    <source>
        <dbReference type="ARBA" id="ARBA00004141"/>
    </source>
</evidence>
<evidence type="ECO:0000313" key="7">
    <source>
        <dbReference type="EMBL" id="PVA07449.1"/>
    </source>
</evidence>
<name>A0A2T7FZ65_9RHOB</name>
<dbReference type="GO" id="GO:0015171">
    <property type="term" value="F:amino acid transmembrane transporter activity"/>
    <property type="evidence" value="ECO:0007669"/>
    <property type="project" value="TreeGrafter"/>
</dbReference>
<evidence type="ECO:0000256" key="3">
    <source>
        <dbReference type="ARBA" id="ARBA00022692"/>
    </source>
</evidence>
<dbReference type="Gene3D" id="1.20.1740.10">
    <property type="entry name" value="Amino acid/polyamine transporter I"/>
    <property type="match status" value="1"/>
</dbReference>
<dbReference type="EMBL" id="QCYG01000003">
    <property type="protein sequence ID" value="PVA07449.1"/>
    <property type="molecule type" value="Genomic_DNA"/>
</dbReference>
<dbReference type="PIRSF" id="PIRSF006060">
    <property type="entry name" value="AA_transporter"/>
    <property type="match status" value="1"/>
</dbReference>
<evidence type="ECO:0000256" key="2">
    <source>
        <dbReference type="ARBA" id="ARBA00022448"/>
    </source>
</evidence>
<proteinExistence type="predicted"/>
<feature type="transmembrane region" description="Helical" evidence="6">
    <location>
        <begin position="158"/>
        <end position="179"/>
    </location>
</feature>
<comment type="caution">
    <text evidence="7">The sequence shown here is derived from an EMBL/GenBank/DDBJ whole genome shotgun (WGS) entry which is preliminary data.</text>
</comment>
<sequence length="412" mass="42764">MTTHDVFSDSGNQTEKLRRALTTPLLTLYGLGVTVGAGIYVLVGTTAAEAGAYATVSFLIAAVVVAFTAFSYAELSTRYPVSAGEAAYVEAGFRSGAMATLVGLAVALSGMVSAAAVAIGAASYLQGLFAAPQWVLTVVVVVLMGLIALWGITQSVTVAAIITLIEIGGLIFVAVWGFGISEPLGVDLVDMLPPLVGPHWIGIGAASLLAFFAFVGFEDMANVAEEVKDPVSTMPKAIVLTLTIATLLYLATTTAVLTAVPLSRLASSSAPLALVFEAAPKGVQQSFAIVAIVATVNGVLIQMIMASRVLYGLADRGHLIAALATVWPRTQTPVSATVVVMCIIMLLTLALPIEALAERTSQIVLLVFVLVNSALIRLKMRGGTVPQHFNVPIIIPVLGVLTSLLLFGTAWL</sequence>
<dbReference type="InterPro" id="IPR002293">
    <property type="entry name" value="AA/rel_permease1"/>
</dbReference>
<evidence type="ECO:0000313" key="8">
    <source>
        <dbReference type="Proteomes" id="UP000244817"/>
    </source>
</evidence>
<feature type="transmembrane region" description="Helical" evidence="6">
    <location>
        <begin position="332"/>
        <end position="353"/>
    </location>
</feature>
<dbReference type="PANTHER" id="PTHR43243">
    <property type="entry name" value="INNER MEMBRANE TRANSPORTER YGJI-RELATED"/>
    <property type="match status" value="1"/>
</dbReference>
<reference evidence="7 8" key="1">
    <citation type="submission" date="2018-04" db="EMBL/GenBank/DDBJ databases">
        <title>Pelagivirga bohaiensis gen. nov., sp. nov., a bacterium isolated from the Bohai Sea.</title>
        <authorList>
            <person name="Ji X."/>
        </authorList>
    </citation>
    <scope>NUCLEOTIDE SEQUENCE [LARGE SCALE GENOMIC DNA]</scope>
    <source>
        <strain evidence="7 8">BH-SD16</strain>
    </source>
</reference>
<dbReference type="PANTHER" id="PTHR43243:SF4">
    <property type="entry name" value="CATIONIC AMINO ACID TRANSPORTER 4"/>
    <property type="match status" value="1"/>
</dbReference>
<evidence type="ECO:0000256" key="4">
    <source>
        <dbReference type="ARBA" id="ARBA00022989"/>
    </source>
</evidence>
<feature type="transmembrane region" description="Helical" evidence="6">
    <location>
        <begin position="131"/>
        <end position="151"/>
    </location>
</feature>
<accession>A0A2T7FZ65</accession>
<feature type="transmembrane region" description="Helical" evidence="6">
    <location>
        <begin position="50"/>
        <end position="73"/>
    </location>
</feature>
<keyword evidence="8" id="KW-1185">Reference proteome</keyword>
<feature type="transmembrane region" description="Helical" evidence="6">
    <location>
        <begin position="199"/>
        <end position="217"/>
    </location>
</feature>
<keyword evidence="4 6" id="KW-1133">Transmembrane helix</keyword>
<feature type="transmembrane region" description="Helical" evidence="6">
    <location>
        <begin position="238"/>
        <end position="266"/>
    </location>
</feature>
<feature type="transmembrane region" description="Helical" evidence="6">
    <location>
        <begin position="25"/>
        <end position="44"/>
    </location>
</feature>
<keyword evidence="5 6" id="KW-0472">Membrane</keyword>
<comment type="subcellular location">
    <subcellularLocation>
        <location evidence="1">Membrane</location>
        <topology evidence="1">Multi-pass membrane protein</topology>
    </subcellularLocation>
</comment>
<dbReference type="GO" id="GO:0016020">
    <property type="term" value="C:membrane"/>
    <property type="evidence" value="ECO:0007669"/>
    <property type="project" value="UniProtKB-SubCell"/>
</dbReference>
<dbReference type="Pfam" id="PF13520">
    <property type="entry name" value="AA_permease_2"/>
    <property type="match status" value="1"/>
</dbReference>
<feature type="transmembrane region" description="Helical" evidence="6">
    <location>
        <begin position="286"/>
        <end position="311"/>
    </location>
</feature>
<evidence type="ECO:0000256" key="6">
    <source>
        <dbReference type="SAM" id="Phobius"/>
    </source>
</evidence>
<dbReference type="Proteomes" id="UP000244817">
    <property type="component" value="Unassembled WGS sequence"/>
</dbReference>
<dbReference type="RefSeq" id="WP_108640276.1">
    <property type="nucleotide sequence ID" value="NZ_QCYG01000003.1"/>
</dbReference>
<protein>
    <submittedName>
        <fullName evidence="7">Amino acid permease</fullName>
    </submittedName>
</protein>
<evidence type="ECO:0000256" key="5">
    <source>
        <dbReference type="ARBA" id="ARBA00023136"/>
    </source>
</evidence>
<organism evidence="7 8">
    <name type="scientific">Thalassorhabdomicrobium marinisediminis</name>
    <dbReference type="NCBI Taxonomy" id="2170577"/>
    <lineage>
        <taxon>Bacteria</taxon>
        <taxon>Pseudomonadati</taxon>
        <taxon>Pseudomonadota</taxon>
        <taxon>Alphaproteobacteria</taxon>
        <taxon>Rhodobacterales</taxon>
        <taxon>Paracoccaceae</taxon>
        <taxon>Thalassorhabdomicrobium</taxon>
    </lineage>
</organism>
<keyword evidence="3 6" id="KW-0812">Transmembrane</keyword>